<dbReference type="OrthoDB" id="202825at2759"/>
<dbReference type="STRING" id="5098.A0A507QZ68"/>
<gene>
    <name evidence="2" type="ORF">MPDQ_003288</name>
</gene>
<evidence type="ECO:0000256" key="1">
    <source>
        <dbReference type="SAM" id="MobiDB-lite"/>
    </source>
</evidence>
<feature type="compositionally biased region" description="Basic residues" evidence="1">
    <location>
        <begin position="305"/>
        <end position="318"/>
    </location>
</feature>
<feature type="region of interest" description="Disordered" evidence="1">
    <location>
        <begin position="113"/>
        <end position="157"/>
    </location>
</feature>
<comment type="caution">
    <text evidence="2">The sequence shown here is derived from an EMBL/GenBank/DDBJ whole genome shotgun (WGS) entry which is preliminary data.</text>
</comment>
<evidence type="ECO:0000313" key="2">
    <source>
        <dbReference type="EMBL" id="TQB75312.1"/>
    </source>
</evidence>
<protein>
    <submittedName>
        <fullName evidence="2">Uncharacterized protein</fullName>
    </submittedName>
</protein>
<feature type="compositionally biased region" description="Basic residues" evidence="1">
    <location>
        <begin position="120"/>
        <end position="136"/>
    </location>
</feature>
<organism evidence="2 3">
    <name type="scientific">Monascus purpureus</name>
    <name type="common">Red mold</name>
    <name type="synonym">Monascus anka</name>
    <dbReference type="NCBI Taxonomy" id="5098"/>
    <lineage>
        <taxon>Eukaryota</taxon>
        <taxon>Fungi</taxon>
        <taxon>Dikarya</taxon>
        <taxon>Ascomycota</taxon>
        <taxon>Pezizomycotina</taxon>
        <taxon>Eurotiomycetes</taxon>
        <taxon>Eurotiomycetidae</taxon>
        <taxon>Eurotiales</taxon>
        <taxon>Aspergillaceae</taxon>
        <taxon>Monascus</taxon>
    </lineage>
</organism>
<feature type="compositionally biased region" description="Polar residues" evidence="1">
    <location>
        <begin position="137"/>
        <end position="157"/>
    </location>
</feature>
<name>A0A507QZ68_MONPU</name>
<dbReference type="AlphaFoldDB" id="A0A507QZ68"/>
<keyword evidence="3" id="KW-1185">Reference proteome</keyword>
<evidence type="ECO:0000313" key="3">
    <source>
        <dbReference type="Proteomes" id="UP000319663"/>
    </source>
</evidence>
<accession>A0A507QZ68</accession>
<dbReference type="EMBL" id="VIFY01000021">
    <property type="protein sequence ID" value="TQB75312.1"/>
    <property type="molecule type" value="Genomic_DNA"/>
</dbReference>
<reference evidence="2 3" key="1">
    <citation type="submission" date="2019-06" db="EMBL/GenBank/DDBJ databases">
        <title>Wine fermentation using esterase from Monascus purpureus.</title>
        <authorList>
            <person name="Geng C."/>
            <person name="Zhang Y."/>
        </authorList>
    </citation>
    <scope>NUCLEOTIDE SEQUENCE [LARGE SCALE GENOMIC DNA]</scope>
    <source>
        <strain evidence="2">HQ1</strain>
    </source>
</reference>
<sequence>MAFSQGALALDQVTPPSQPQIALALAIVKQKPTEIDLKEYLPQIRQYIKTTRDFCRATSQDKFFDSVSFWQQAYEKSEAEQSKLLDRIYELEQRNAALATKIKPRDAAASLEEELGPLSSKRKTASKSSVNRKRAKTQVSTGANHNNSSQMRSDNLSNGIEDLEGVTTSFMRNFFSLQKVLQKRPSCSNIVLAAVALCEATAKELLNAVDQNQVKDSTCRLKPARTVLRTEIPDFTSVLHGVEIAIGLLYQALNKLSGTGGKRDLGQVTYHLVRLFDDTMVVLQKHCKARTNKSTATSKAGTKYQRTKQSAKSKHSKMSRPVEAHLSTTGDDVSMHITRLLSTMALSLDPSSAEHRDLLEGFLFILLSRVGKLLCLFVFRDLRLHPDLKVNTAKLPLPEGLIEADMSEVSLHSAQLEAKHLVWLLERVLAFLDTVPSLPSSPSQKQALNGEFILGIKEKLQSTLLQAVFGANDPLFQQSLKYPARPESSELDRLRKCVQVPEQSVPDWFTQEVWRLLGWDILVKNDHFKG</sequence>
<dbReference type="Proteomes" id="UP000319663">
    <property type="component" value="Unassembled WGS sequence"/>
</dbReference>
<proteinExistence type="predicted"/>
<feature type="region of interest" description="Disordered" evidence="1">
    <location>
        <begin position="292"/>
        <end position="325"/>
    </location>
</feature>